<dbReference type="Proteomes" id="UP001524547">
    <property type="component" value="Unassembled WGS sequence"/>
</dbReference>
<proteinExistence type="predicted"/>
<name>A0ABT1VW48_9PROT</name>
<accession>A0ABT1VW48</accession>
<comment type="caution">
    <text evidence="1">The sequence shown here is derived from an EMBL/GenBank/DDBJ whole genome shotgun (WGS) entry which is preliminary data.</text>
</comment>
<dbReference type="EMBL" id="JAMZEJ010000004">
    <property type="protein sequence ID" value="MCQ8240561.1"/>
    <property type="molecule type" value="Genomic_DNA"/>
</dbReference>
<organism evidence="1 2">
    <name type="scientific">Rhizosaccharibacter radicis</name>
    <dbReference type="NCBI Taxonomy" id="2782605"/>
    <lineage>
        <taxon>Bacteria</taxon>
        <taxon>Pseudomonadati</taxon>
        <taxon>Pseudomonadota</taxon>
        <taxon>Alphaproteobacteria</taxon>
        <taxon>Acetobacterales</taxon>
        <taxon>Acetobacteraceae</taxon>
        <taxon>Rhizosaccharibacter</taxon>
    </lineage>
</organism>
<gene>
    <name evidence="1" type="ORF">NFI88_06845</name>
</gene>
<protein>
    <submittedName>
        <fullName evidence="1">Uncharacterized protein</fullName>
    </submittedName>
</protein>
<dbReference type="RefSeq" id="WP_422919312.1">
    <property type="nucleotide sequence ID" value="NZ_JAMZEJ010000004.1"/>
</dbReference>
<evidence type="ECO:0000313" key="1">
    <source>
        <dbReference type="EMBL" id="MCQ8240561.1"/>
    </source>
</evidence>
<evidence type="ECO:0000313" key="2">
    <source>
        <dbReference type="Proteomes" id="UP001524547"/>
    </source>
</evidence>
<reference evidence="1 2" key="1">
    <citation type="submission" date="2022-06" db="EMBL/GenBank/DDBJ databases">
        <title>Rhizosaccharibacter gen. nov. sp. nov. KSS12, endophytic bacteria isolated from sugarcane.</title>
        <authorList>
            <person name="Pitiwittayakul N."/>
        </authorList>
    </citation>
    <scope>NUCLEOTIDE SEQUENCE [LARGE SCALE GENOMIC DNA]</scope>
    <source>
        <strain evidence="1 2">KSS12</strain>
    </source>
</reference>
<keyword evidence="2" id="KW-1185">Reference proteome</keyword>
<sequence length="82" mass="8046">MTTRVIVSVLPSTNSSAVFISNAAGEWTQVAAVGPTGGVVEVLVFEGQSVGIVEDHDAEIPGVPASARSIAGDGASPTAPAA</sequence>